<dbReference type="AlphaFoldDB" id="A0A1L5BRI3"/>
<evidence type="ECO:0000256" key="1">
    <source>
        <dbReference type="SAM" id="SignalP"/>
    </source>
</evidence>
<protein>
    <recommendedName>
        <fullName evidence="4">DUF4136 domain-containing protein</fullName>
    </recommendedName>
</protein>
<keyword evidence="1" id="KW-0732">Signal</keyword>
<accession>A0A1L5BRI3</accession>
<sequence length="164" mass="17675">MVLIGGNMVRRVAAVIVLTALASPAAAAEYLTEVTSQVYQTPGTPKEIATRAQTCIAQNLRSGTVNAPQIVSSDLDNGIVVAQNALRFTQLNDWQIRSRFTFEARDGRFRISQTGLEMFNDMGGGWGGIGKWWGSPWKKAEAAFKASADAVAACVIAGPKKEDW</sequence>
<evidence type="ECO:0000313" key="2">
    <source>
        <dbReference type="EMBL" id="APL95493.1"/>
    </source>
</evidence>
<reference evidence="2 3" key="1">
    <citation type="journal article" date="2012" name="J. Bacteriol.">
        <title>Genome sequence of Sphingobium indicum B90A, a hexachlorocyclohexane-degrading bacterium.</title>
        <authorList>
            <person name="Anand S."/>
            <person name="Sangwan N."/>
            <person name="Lata P."/>
            <person name="Kaur J."/>
            <person name="Dua A."/>
            <person name="Singh A.K."/>
            <person name="Verma M."/>
            <person name="Kaur J."/>
            <person name="Khurana J.P."/>
            <person name="Khurana P."/>
            <person name="Mathur S."/>
            <person name="Lal R."/>
        </authorList>
    </citation>
    <scope>NUCLEOTIDE SEQUENCE [LARGE SCALE GENOMIC DNA]</scope>
    <source>
        <strain evidence="3">DSM 16412 / CCM 7286 / MTCC 6364 / B90A</strain>
    </source>
</reference>
<proteinExistence type="predicted"/>
<organism evidence="2 3">
    <name type="scientific">Sphingobium indicum (strain DSM 16412 / CCM 7286 / MTCC 6364 / B90A)</name>
    <dbReference type="NCBI Taxonomy" id="861109"/>
    <lineage>
        <taxon>Bacteria</taxon>
        <taxon>Pseudomonadati</taxon>
        <taxon>Pseudomonadota</taxon>
        <taxon>Alphaproteobacteria</taxon>
        <taxon>Sphingomonadales</taxon>
        <taxon>Sphingomonadaceae</taxon>
        <taxon>Sphingobium</taxon>
    </lineage>
</organism>
<gene>
    <name evidence="2" type="ORF">SIDU_13775</name>
</gene>
<feature type="signal peptide" evidence="1">
    <location>
        <begin position="1"/>
        <end position="27"/>
    </location>
</feature>
<evidence type="ECO:0000313" key="3">
    <source>
        <dbReference type="Proteomes" id="UP000004550"/>
    </source>
</evidence>
<feature type="chain" id="PRO_5013289998" description="DUF4136 domain-containing protein" evidence="1">
    <location>
        <begin position="28"/>
        <end position="164"/>
    </location>
</feature>
<evidence type="ECO:0008006" key="4">
    <source>
        <dbReference type="Google" id="ProtNLM"/>
    </source>
</evidence>
<dbReference type="Proteomes" id="UP000004550">
    <property type="component" value="Chromosome"/>
</dbReference>
<dbReference type="KEGG" id="sinb:SIDU_13775"/>
<dbReference type="EMBL" id="CP013070">
    <property type="protein sequence ID" value="APL95493.1"/>
    <property type="molecule type" value="Genomic_DNA"/>
</dbReference>
<name>A0A1L5BRI3_SPHIB</name>